<dbReference type="EMBL" id="JAENIM010000020">
    <property type="protein sequence ID" value="MBK1790236.1"/>
    <property type="molecule type" value="Genomic_DNA"/>
</dbReference>
<evidence type="ECO:0000256" key="1">
    <source>
        <dbReference type="SAM" id="Phobius"/>
    </source>
</evidence>
<dbReference type="InterPro" id="IPR025588">
    <property type="entry name" value="YcxB-like_C"/>
</dbReference>
<proteinExistence type="predicted"/>
<comment type="caution">
    <text evidence="3">The sequence shown here is derived from an EMBL/GenBank/DDBJ whole genome shotgun (WGS) entry which is preliminary data.</text>
</comment>
<name>A0A8J7MC18_9BACT</name>
<dbReference type="Proteomes" id="UP000624703">
    <property type="component" value="Unassembled WGS sequence"/>
</dbReference>
<evidence type="ECO:0000259" key="2">
    <source>
        <dbReference type="Pfam" id="PF14317"/>
    </source>
</evidence>
<dbReference type="Pfam" id="PF14317">
    <property type="entry name" value="YcxB"/>
    <property type="match status" value="1"/>
</dbReference>
<reference evidence="3" key="1">
    <citation type="submission" date="2021-01" db="EMBL/GenBank/DDBJ databases">
        <title>Modified the classification status of verrucomicrobia.</title>
        <authorList>
            <person name="Feng X."/>
        </authorList>
    </citation>
    <scope>NUCLEOTIDE SEQUENCE</scope>
    <source>
        <strain evidence="3">_KCTC 22039</strain>
    </source>
</reference>
<dbReference type="AlphaFoldDB" id="A0A8J7MC18"/>
<evidence type="ECO:0000313" key="4">
    <source>
        <dbReference type="Proteomes" id="UP000624703"/>
    </source>
</evidence>
<dbReference type="RefSeq" id="WP_200310274.1">
    <property type="nucleotide sequence ID" value="NZ_JAENIM010000020.1"/>
</dbReference>
<feature type="transmembrane region" description="Helical" evidence="1">
    <location>
        <begin position="31"/>
        <end position="50"/>
    </location>
</feature>
<gene>
    <name evidence="3" type="ORF">JIN82_03590</name>
</gene>
<keyword evidence="1" id="KW-0472">Membrane</keyword>
<sequence>MKTLNLELDIAEEDHVAAQNLYQAMSPMVKYGALFFALLAPVIVFFMFRLDAESSMKGIACGLFGAWFGLLWLYLYYLPKQAKKQFAQLKKLGCKARYTIDQDGFELESENGRVRQKLENLHAWKSNDRVLLVYLSDWQFMILPRRFFASDDDYQWLQESLSTHLGKMK</sequence>
<feature type="transmembrane region" description="Helical" evidence="1">
    <location>
        <begin position="56"/>
        <end position="77"/>
    </location>
</feature>
<keyword evidence="1" id="KW-1133">Transmembrane helix</keyword>
<evidence type="ECO:0000313" key="3">
    <source>
        <dbReference type="EMBL" id="MBK1790236.1"/>
    </source>
</evidence>
<protein>
    <submittedName>
        <fullName evidence="3">YcxB family protein</fullName>
    </submittedName>
</protein>
<feature type="domain" description="YcxB-like C-terminal" evidence="2">
    <location>
        <begin position="100"/>
        <end position="155"/>
    </location>
</feature>
<organism evidence="3 4">
    <name type="scientific">Persicirhabdus sediminis</name>
    <dbReference type="NCBI Taxonomy" id="454144"/>
    <lineage>
        <taxon>Bacteria</taxon>
        <taxon>Pseudomonadati</taxon>
        <taxon>Verrucomicrobiota</taxon>
        <taxon>Verrucomicrobiia</taxon>
        <taxon>Verrucomicrobiales</taxon>
        <taxon>Verrucomicrobiaceae</taxon>
        <taxon>Persicirhabdus</taxon>
    </lineage>
</organism>
<keyword evidence="1" id="KW-0812">Transmembrane</keyword>
<keyword evidence="4" id="KW-1185">Reference proteome</keyword>
<accession>A0A8J7MC18</accession>